<accession>Q24ZB1</accession>
<keyword evidence="2" id="KW-1185">Reference proteome</keyword>
<dbReference type="HOGENOM" id="CLU_2286927_0_0_9"/>
<organism evidence="1 2">
    <name type="scientific">Desulfitobacterium hafniense (strain Y51)</name>
    <dbReference type="NCBI Taxonomy" id="138119"/>
    <lineage>
        <taxon>Bacteria</taxon>
        <taxon>Bacillati</taxon>
        <taxon>Bacillota</taxon>
        <taxon>Clostridia</taxon>
        <taxon>Eubacteriales</taxon>
        <taxon>Desulfitobacteriaceae</taxon>
        <taxon>Desulfitobacterium</taxon>
    </lineage>
</organism>
<proteinExistence type="predicted"/>
<protein>
    <submittedName>
        <fullName evidence="1">Uncharacterized protein</fullName>
    </submittedName>
</protein>
<dbReference type="EMBL" id="AP008230">
    <property type="protein sequence ID" value="BAE82631.1"/>
    <property type="molecule type" value="Genomic_DNA"/>
</dbReference>
<dbReference type="Proteomes" id="UP000001946">
    <property type="component" value="Chromosome"/>
</dbReference>
<name>Q24ZB1_DESHY</name>
<dbReference type="KEGG" id="dsy:DSY0842"/>
<gene>
    <name evidence="1" type="ordered locus">DSY0842</name>
</gene>
<reference evidence="1 2" key="1">
    <citation type="journal article" date="2006" name="J. Bacteriol.">
        <title>Complete genome sequence of the dehalorespiring bacterium Desulfitobacterium hafniense Y51 and comparison with Dehalococcoides ethenogenes 195.</title>
        <authorList>
            <person name="Nonaka H."/>
            <person name="Keresztes G."/>
            <person name="Shinoda Y."/>
            <person name="Ikenaga Y."/>
            <person name="Abe M."/>
            <person name="Naito K."/>
            <person name="Inatomi K."/>
            <person name="Furukawa K."/>
            <person name="Inui M."/>
            <person name="Yukawa H."/>
        </authorList>
    </citation>
    <scope>NUCLEOTIDE SEQUENCE [LARGE SCALE GENOMIC DNA]</scope>
    <source>
        <strain evidence="1 2">Y51</strain>
    </source>
</reference>
<evidence type="ECO:0000313" key="2">
    <source>
        <dbReference type="Proteomes" id="UP000001946"/>
    </source>
</evidence>
<evidence type="ECO:0000313" key="1">
    <source>
        <dbReference type="EMBL" id="BAE82631.1"/>
    </source>
</evidence>
<sequence>MQEVTNQVEMNGLFFYSRIDSIKVVRSSTRLYSFALTVDSPSSASRILTIGRIGRLLFWSTTIPVSPVFNLTVHPVGYAATCPDEYNLAELKVPGLSYLSL</sequence>
<dbReference type="AlphaFoldDB" id="Q24ZB1"/>